<reference evidence="1 2" key="1">
    <citation type="submission" date="2016-05" db="EMBL/GenBank/DDBJ databases">
        <title>Comparative analysis of secretome profiles of manganese(II)-oxidizing ascomycete fungi.</title>
        <authorList>
            <consortium name="DOE Joint Genome Institute"/>
            <person name="Zeiner C.A."/>
            <person name="Purvine S.O."/>
            <person name="Zink E.M."/>
            <person name="Wu S."/>
            <person name="Pasa-Tolic L."/>
            <person name="Chaput D.L."/>
            <person name="Haridas S."/>
            <person name="Grigoriev I.V."/>
            <person name="Santelli C.M."/>
            <person name="Hansel C.M."/>
        </authorList>
    </citation>
    <scope>NUCLEOTIDE SEQUENCE [LARGE SCALE GENOMIC DNA]</scope>
    <source>
        <strain evidence="1 2">AP3s5-JAC2a</strain>
    </source>
</reference>
<keyword evidence="2" id="KW-1185">Reference proteome</keyword>
<dbReference type="OrthoDB" id="5425890at2759"/>
<gene>
    <name evidence="1" type="ORF">CC84DRAFT_1229218</name>
</gene>
<name>A0A177C4R1_9PLEO</name>
<dbReference type="Proteomes" id="UP000077069">
    <property type="component" value="Unassembled WGS sequence"/>
</dbReference>
<dbReference type="RefSeq" id="XP_018032227.1">
    <property type="nucleotide sequence ID" value="XM_018183658.1"/>
</dbReference>
<evidence type="ECO:0008006" key="3">
    <source>
        <dbReference type="Google" id="ProtNLM"/>
    </source>
</evidence>
<protein>
    <recommendedName>
        <fullName evidence="3">DDE-1 domain-containing protein</fullName>
    </recommendedName>
</protein>
<dbReference type="STRING" id="1460663.A0A177C4R1"/>
<dbReference type="AlphaFoldDB" id="A0A177C4R1"/>
<dbReference type="InParanoid" id="A0A177C4R1"/>
<evidence type="ECO:0000313" key="1">
    <source>
        <dbReference type="EMBL" id="OAG01862.1"/>
    </source>
</evidence>
<accession>A0A177C4R1</accession>
<organism evidence="1 2">
    <name type="scientific">Paraphaeosphaeria sporulosa</name>
    <dbReference type="NCBI Taxonomy" id="1460663"/>
    <lineage>
        <taxon>Eukaryota</taxon>
        <taxon>Fungi</taxon>
        <taxon>Dikarya</taxon>
        <taxon>Ascomycota</taxon>
        <taxon>Pezizomycotina</taxon>
        <taxon>Dothideomycetes</taxon>
        <taxon>Pleosporomycetidae</taxon>
        <taxon>Pleosporales</taxon>
        <taxon>Massarineae</taxon>
        <taxon>Didymosphaeriaceae</taxon>
        <taxon>Paraphaeosphaeria</taxon>
    </lineage>
</organism>
<dbReference type="GeneID" id="28767144"/>
<proteinExistence type="predicted"/>
<evidence type="ECO:0000313" key="2">
    <source>
        <dbReference type="Proteomes" id="UP000077069"/>
    </source>
</evidence>
<dbReference type="EMBL" id="KV441557">
    <property type="protein sequence ID" value="OAG01862.1"/>
    <property type="molecule type" value="Genomic_DNA"/>
</dbReference>
<sequence>MDETGVMLSMLSNVKVFTSKNNLQSYRGARMGRIIVTAIECISASGRYLGSIYIWPASTHRANWTTYPTPRWIMHTLNLDIPTLKLA</sequence>